<evidence type="ECO:0000256" key="4">
    <source>
        <dbReference type="ARBA" id="ARBA00014320"/>
    </source>
</evidence>
<dbReference type="PANTHER" id="PTHR32121">
    <property type="entry name" value="PCNA-INTERACTING PARTNER"/>
    <property type="match status" value="1"/>
</dbReference>
<dbReference type="STRING" id="9483.ENSCJAP00000078877"/>
<keyword evidence="15" id="KW-1185">Reference proteome</keyword>
<proteinExistence type="inferred from homology"/>
<comment type="subunit">
    <text evidence="12">Interacts with RAD51 and PCNA. Interacts with PARP1. Interacts with TASOR.</text>
</comment>
<evidence type="ECO:0000256" key="6">
    <source>
        <dbReference type="ARBA" id="ARBA00022763"/>
    </source>
</evidence>
<dbReference type="Gene3D" id="1.10.486.10">
    <property type="entry name" value="PCRA, domain 4"/>
    <property type="match status" value="1"/>
</dbReference>
<reference evidence="14" key="1">
    <citation type="submission" date="2009-03" db="EMBL/GenBank/DDBJ databases">
        <authorList>
            <person name="Warren W."/>
            <person name="Ye L."/>
            <person name="Minx P."/>
            <person name="Worley K."/>
            <person name="Gibbs R."/>
            <person name="Wilson R.K."/>
        </authorList>
    </citation>
    <scope>NUCLEOTIDE SEQUENCE [LARGE SCALE GENOMIC DNA]</scope>
</reference>
<evidence type="ECO:0000256" key="10">
    <source>
        <dbReference type="ARBA" id="ARBA00031632"/>
    </source>
</evidence>
<keyword evidence="9" id="KW-0539">Nucleus</keyword>
<dbReference type="FunFam" id="1.10.486.10:FF:000004">
    <property type="entry name" value="PCNA-interacting partner isoform X3"/>
    <property type="match status" value="1"/>
</dbReference>
<keyword evidence="5" id="KW-0963">Cytoplasm</keyword>
<dbReference type="InParanoid" id="A0A5F4WMG3"/>
<dbReference type="GO" id="GO:2000042">
    <property type="term" value="P:negative regulation of double-strand break repair via homologous recombination"/>
    <property type="evidence" value="ECO:0007669"/>
    <property type="project" value="Ensembl"/>
</dbReference>
<dbReference type="GO" id="GO:0005654">
    <property type="term" value="C:nucleoplasm"/>
    <property type="evidence" value="ECO:0007669"/>
    <property type="project" value="Ensembl"/>
</dbReference>
<dbReference type="OMA" id="CSSQVKM"/>
<dbReference type="Proteomes" id="UP000008225">
    <property type="component" value="Chromosome 9"/>
</dbReference>
<keyword evidence="8" id="KW-0234">DNA repair</keyword>
<evidence type="ECO:0000313" key="15">
    <source>
        <dbReference type="Proteomes" id="UP000008225"/>
    </source>
</evidence>
<accession>A0A5F4WMG3</accession>
<dbReference type="GO" id="GO:0003677">
    <property type="term" value="F:DNA binding"/>
    <property type="evidence" value="ECO:0007669"/>
    <property type="project" value="UniProtKB-KW"/>
</dbReference>
<keyword evidence="6" id="KW-0227">DNA damage</keyword>
<feature type="compositionally biased region" description="Polar residues" evidence="13">
    <location>
        <begin position="573"/>
        <end position="582"/>
    </location>
</feature>
<evidence type="ECO:0000313" key="14">
    <source>
        <dbReference type="Ensembl" id="ENSCJAP00000078877.2"/>
    </source>
</evidence>
<dbReference type="Bgee" id="ENSCJAG00000014265">
    <property type="expression patterns" value="Expressed in ovary and 1 other cell type or tissue"/>
</dbReference>
<evidence type="ECO:0000256" key="1">
    <source>
        <dbReference type="ARBA" id="ARBA00004123"/>
    </source>
</evidence>
<evidence type="ECO:0000256" key="8">
    <source>
        <dbReference type="ARBA" id="ARBA00023204"/>
    </source>
</evidence>
<dbReference type="GeneTree" id="ENSGT00390000006088"/>
<dbReference type="PANTHER" id="PTHR32121:SF0">
    <property type="entry name" value="PCNA-INTERACTING PARTNER"/>
    <property type="match status" value="1"/>
</dbReference>
<dbReference type="Ensembl" id="ENSCJAT00000093116.2">
    <property type="protein sequence ID" value="ENSCJAP00000078877.2"/>
    <property type="gene ID" value="ENSCJAG00000014265.5"/>
</dbReference>
<evidence type="ECO:0000256" key="11">
    <source>
        <dbReference type="ARBA" id="ARBA00032731"/>
    </source>
</evidence>
<sequence length="655" mass="73300">MAVLNQKSVLDMIKEFRKNWHALCNSERTTVCGADSMLLALQLSMAENNKQHNGEFTVSLSDVLLTWKYLLHEKLNLPVENMDVIDHYEDIRKIYDDLLKNSNMLDLIDVYKKCRTLTSNCENNNRISPASTILPPSEREGLLLSRPDLVAPGEDLPVSASLPQEQQKGEFLCAWSSLNLGLPGIPITVQKKRQDLKKMAATMRQTQLLDFLSGTQYAVGGETDLYIPISPTSKYTQDNEKVQWLARKIIFSYLNLLVNSKNDLAVAHILNIPDRGLGREAFTDLKHAAREKQMSIFLVATSFIRTIELGGKGYAPPPSDPLRTHVKGLSNFISFIDKLDEILGEIPNPSLAGSQILSVIKMQLIKGQNSRDPFYKAIEEVAQDLDFRIKNIINSQEGVIAVSTTDISPARPKSHAINHGTAYCGRDTVKTLLVLLDEEAASAPTKNKAELLYDEENTIHPNRISVLTLFRSPTRVNNSMKPLRERICKSMQEKKIKMKQTLIRSQFACTYKDDNMISKDNWKNINVASKPLCVLQMENNLSEGINSSIGRSTIGMSFGNVHLDRSKNEKVSGKSSSQTGNKSSKRKQVALDGENILCDNGNEPPQHKSVKMPKKSNDSQNKLYGKLAKVAKSNKCTAKNKLIPGQTKLTQFFRL</sequence>
<organism evidence="14 15">
    <name type="scientific">Callithrix jacchus</name>
    <name type="common">White-tufted-ear marmoset</name>
    <name type="synonym">Simia Jacchus</name>
    <dbReference type="NCBI Taxonomy" id="9483"/>
    <lineage>
        <taxon>Eukaryota</taxon>
        <taxon>Metazoa</taxon>
        <taxon>Chordata</taxon>
        <taxon>Craniata</taxon>
        <taxon>Vertebrata</taxon>
        <taxon>Euteleostomi</taxon>
        <taxon>Mammalia</taxon>
        <taxon>Eutheria</taxon>
        <taxon>Euarchontoglires</taxon>
        <taxon>Primates</taxon>
        <taxon>Haplorrhini</taxon>
        <taxon>Platyrrhini</taxon>
        <taxon>Cebidae</taxon>
        <taxon>Callitrichinae</taxon>
        <taxon>Callithrix</taxon>
        <taxon>Callithrix</taxon>
    </lineage>
</organism>
<comment type="subcellular location">
    <subcellularLocation>
        <location evidence="2">Cytoplasm</location>
    </subcellularLocation>
    <subcellularLocation>
        <location evidence="1">Nucleus</location>
    </subcellularLocation>
</comment>
<dbReference type="AlphaFoldDB" id="A0A5F4WMG3"/>
<protein>
    <recommendedName>
        <fullName evidence="4">PCNA-interacting partner</fullName>
    </recommendedName>
    <alternativeName>
        <fullName evidence="10">PARP-1 binding protein</fullName>
    </alternativeName>
    <alternativeName>
        <fullName evidence="11">PARP1-binding protein</fullName>
    </alternativeName>
</protein>
<dbReference type="InterPro" id="IPR038932">
    <property type="entry name" value="PARPBP"/>
</dbReference>
<dbReference type="FunCoup" id="A0A5F4WMG3">
    <property type="interactions" value="1434"/>
</dbReference>
<evidence type="ECO:0000256" key="5">
    <source>
        <dbReference type="ARBA" id="ARBA00022490"/>
    </source>
</evidence>
<keyword evidence="7" id="KW-0238">DNA-binding</keyword>
<reference evidence="14" key="3">
    <citation type="submission" date="2025-09" db="UniProtKB">
        <authorList>
            <consortium name="Ensembl"/>
        </authorList>
    </citation>
    <scope>IDENTIFICATION</scope>
</reference>
<dbReference type="GO" id="GO:0000785">
    <property type="term" value="C:chromatin"/>
    <property type="evidence" value="ECO:0007669"/>
    <property type="project" value="Ensembl"/>
</dbReference>
<dbReference type="SUPFAM" id="SSF52540">
    <property type="entry name" value="P-loop containing nucleoside triphosphate hydrolases"/>
    <property type="match status" value="1"/>
</dbReference>
<dbReference type="GO" id="GO:0005737">
    <property type="term" value="C:cytoplasm"/>
    <property type="evidence" value="ECO:0007669"/>
    <property type="project" value="UniProtKB-SubCell"/>
</dbReference>
<dbReference type="InterPro" id="IPR027417">
    <property type="entry name" value="P-loop_NTPase"/>
</dbReference>
<reference evidence="14" key="2">
    <citation type="submission" date="2025-08" db="UniProtKB">
        <authorList>
            <consortium name="Ensembl"/>
        </authorList>
    </citation>
    <scope>IDENTIFICATION</scope>
</reference>
<name>A0A5F4WMG3_CALJA</name>
<evidence type="ECO:0000256" key="7">
    <source>
        <dbReference type="ARBA" id="ARBA00023125"/>
    </source>
</evidence>
<gene>
    <name evidence="14" type="primary">PARPBP</name>
</gene>
<evidence type="ECO:0000256" key="13">
    <source>
        <dbReference type="SAM" id="MobiDB-lite"/>
    </source>
</evidence>
<feature type="region of interest" description="Disordered" evidence="13">
    <location>
        <begin position="564"/>
        <end position="619"/>
    </location>
</feature>
<evidence type="ECO:0000256" key="9">
    <source>
        <dbReference type="ARBA" id="ARBA00023242"/>
    </source>
</evidence>
<evidence type="ECO:0000256" key="2">
    <source>
        <dbReference type="ARBA" id="ARBA00004496"/>
    </source>
</evidence>
<evidence type="ECO:0000256" key="12">
    <source>
        <dbReference type="ARBA" id="ARBA00063564"/>
    </source>
</evidence>
<evidence type="ECO:0000256" key="3">
    <source>
        <dbReference type="ARBA" id="ARBA00009135"/>
    </source>
</evidence>
<comment type="similarity">
    <text evidence="3">Belongs to the PARI family.</text>
</comment>
<dbReference type="GO" id="GO:0006281">
    <property type="term" value="P:DNA repair"/>
    <property type="evidence" value="ECO:0007669"/>
    <property type="project" value="UniProtKB-KW"/>
</dbReference>